<dbReference type="Proteomes" id="UP000664859">
    <property type="component" value="Unassembled WGS sequence"/>
</dbReference>
<keyword evidence="8" id="KW-0812">Transmembrane</keyword>
<keyword evidence="1 6" id="KW-0547">Nucleotide-binding</keyword>
<dbReference type="InterPro" id="IPR001609">
    <property type="entry name" value="Myosin_head_motor_dom-like"/>
</dbReference>
<organism evidence="10 11">
    <name type="scientific">Tribonema minus</name>
    <dbReference type="NCBI Taxonomy" id="303371"/>
    <lineage>
        <taxon>Eukaryota</taxon>
        <taxon>Sar</taxon>
        <taxon>Stramenopiles</taxon>
        <taxon>Ochrophyta</taxon>
        <taxon>PX clade</taxon>
        <taxon>Xanthophyceae</taxon>
        <taxon>Tribonematales</taxon>
        <taxon>Tribonemataceae</taxon>
        <taxon>Tribonema</taxon>
    </lineage>
</organism>
<feature type="binding site" evidence="6">
    <location>
        <begin position="94"/>
        <end position="101"/>
    </location>
    <ligand>
        <name>ATP</name>
        <dbReference type="ChEBI" id="CHEBI:30616"/>
    </ligand>
</feature>
<feature type="compositionally biased region" description="Polar residues" evidence="7">
    <location>
        <begin position="956"/>
        <end position="977"/>
    </location>
</feature>
<feature type="transmembrane region" description="Helical" evidence="8">
    <location>
        <begin position="1073"/>
        <end position="1092"/>
    </location>
</feature>
<dbReference type="Gene3D" id="1.20.58.530">
    <property type="match status" value="1"/>
</dbReference>
<keyword evidence="2 6" id="KW-0067">ATP-binding</keyword>
<dbReference type="Pfam" id="PF00063">
    <property type="entry name" value="Myosin_head"/>
    <property type="match status" value="2"/>
</dbReference>
<dbReference type="InterPro" id="IPR027417">
    <property type="entry name" value="P-loop_NTPase"/>
</dbReference>
<dbReference type="Gene3D" id="3.20.90.10">
    <property type="entry name" value="Tubby Protein, Chain A"/>
    <property type="match status" value="1"/>
</dbReference>
<proteinExistence type="inferred from homology"/>
<evidence type="ECO:0000313" key="11">
    <source>
        <dbReference type="Proteomes" id="UP000664859"/>
    </source>
</evidence>
<protein>
    <submittedName>
        <fullName evidence="10">P-loop containing nucleoside triphosphate hydrolase protein</fullName>
    </submittedName>
</protein>
<dbReference type="PRINTS" id="PR00193">
    <property type="entry name" value="MYOSINHEAVY"/>
</dbReference>
<name>A0A835ZGG0_9STRA</name>
<keyword evidence="5 6" id="KW-0009">Actin-binding</keyword>
<dbReference type="GO" id="GO:0000146">
    <property type="term" value="F:microfilament motor activity"/>
    <property type="evidence" value="ECO:0007669"/>
    <property type="project" value="TreeGrafter"/>
</dbReference>
<dbReference type="PANTHER" id="PTHR13140:SF706">
    <property type="entry name" value="DILUTE CLASS UNCONVENTIONAL MYOSIN, ISOFORM C"/>
    <property type="match status" value="1"/>
</dbReference>
<dbReference type="GO" id="GO:0007015">
    <property type="term" value="P:actin filament organization"/>
    <property type="evidence" value="ECO:0007669"/>
    <property type="project" value="TreeGrafter"/>
</dbReference>
<reference evidence="10" key="1">
    <citation type="submission" date="2021-02" db="EMBL/GenBank/DDBJ databases">
        <title>First Annotated Genome of the Yellow-green Alga Tribonema minus.</title>
        <authorList>
            <person name="Mahan K.M."/>
        </authorList>
    </citation>
    <scope>NUCLEOTIDE SEQUENCE</scope>
    <source>
        <strain evidence="10">UTEX B ZZ1240</strain>
    </source>
</reference>
<sequence length="1304" mass="139872">MAKDTEDLCSLTDCSGEAVFDRLCNRYLRHKPYTSVGGTLLVAFNPYEWLDIYRNELDYMRGKAMPAHVYKISAKAYLNLATSGGKDQCILVNGVAGSGKTETAKLVRRHLTTLAAEANAAALSNSAAAATRRELLEASTLLLEAFCNAATTSNANSSRAGVTTELLFEGGRAPRLVGSRIRTYLLEETRVAAHSEGEGTFHILHLLADAACAGGGLEGGQGQGEGEGEGGVGLRLGGLQMGELVPGQLPYVGTPWLAAENRCTKASDALAAVLSALEAIGLADAQTDDLLRALAGLLHLGRINFNSPDEGAAHHMVSPDGCSIAPNSKVPPDGCSVVLESKETVTIAAELLGLDPLLLSAALTRRRIKVRGESVEVPYAPVEAAAARDALARLIYATALSSVVAHINAATSAKGRRRAGSRRTISVVDMFGFESTAHNEFEQLLINFASEKLQQRYLDDVFRVRGVKCKEEGICYEQVKIRDNSALLAVLTGTLGVLPLLDQTSRLKRGDGAGFVSALRCQLEPYHPKLVCTDMARLTGRVSAQEFVVRHSAQRVAYDARAFVARNRNQGRRTVSAALRASTNAVVAAAEKLQKGQRTVSAALRASTNAVVATAEKLQKESLRVYEAELAAQEEGSSSRRNSFDAASHASGKTAKTGTSWGGGGGKDPKHPTVAGRFGCELNALCQRIADAQTQYVWCIRPNRACAPFELDATYVAKQLRCANIVQAAKVHQSAGEYMSFADFFKAFKCITPAAVLFRGESLASSSSGDGDTSSDNSVAVGAGYDGALLRGMCLAMLEHLLEVDPADLAPRTSVQRRGRLFAAAGVVAAPFRPPLKLGKQIPSIRRPQAGRAQHQPQPLNRCEAPVFTIPTVAAATAGGDALKLPVVPKALGREFRAGSFMDANPRTSGNDARHSRNASYGGYKSSDISPAEQLTAAQQGAQQQQQQRAAAELRSTAQQMSTRQRSAQVDAWQQQRSTQVGAQQKQQQQQQQQRSTQVSAQQQQGQQQRQQQQQQQQRSTRPAPRAPQHGRPYVSPIASVRSDSEEKSEEPEGALSVNFNTNLNLLGRQERGLLAMMMVPMGTIGVLECTVERSRRSALALRQPKYSVYSQFNRRLIMTAKRSAFSGNVTICVVGCLPAALGTFTLRCAIANRLYLLTRNRPRIGPAGKRLSGKAADEAVCAVAVHAYQHQNSQGSRCIEVVIPRVAMAPKALASLVAPHSNVQTPELTVIRPAKTQHGRELLVDGHRSLVRGTANIVLRGDDGALHMQFLQVSESNFILDVQRPMAPLMAFAAAMANTCSAL</sequence>
<dbReference type="SMART" id="SM00242">
    <property type="entry name" value="MYSc"/>
    <property type="match status" value="1"/>
</dbReference>
<feature type="region of interest" description="Disordered" evidence="7">
    <location>
        <begin position="997"/>
        <end position="1056"/>
    </location>
</feature>
<dbReference type="InterPro" id="IPR025659">
    <property type="entry name" value="Tubby-like_C"/>
</dbReference>
<feature type="domain" description="Myosin motor" evidence="9">
    <location>
        <begin position="3"/>
        <end position="734"/>
    </location>
</feature>
<evidence type="ECO:0000256" key="1">
    <source>
        <dbReference type="ARBA" id="ARBA00022741"/>
    </source>
</evidence>
<dbReference type="GO" id="GO:0005737">
    <property type="term" value="C:cytoplasm"/>
    <property type="evidence" value="ECO:0007669"/>
    <property type="project" value="TreeGrafter"/>
</dbReference>
<evidence type="ECO:0000256" key="7">
    <source>
        <dbReference type="SAM" id="MobiDB-lite"/>
    </source>
</evidence>
<dbReference type="PROSITE" id="PS51456">
    <property type="entry name" value="MYOSIN_MOTOR"/>
    <property type="match status" value="1"/>
</dbReference>
<keyword evidence="10" id="KW-0378">Hydrolase</keyword>
<dbReference type="GO" id="GO:0016459">
    <property type="term" value="C:myosin complex"/>
    <property type="evidence" value="ECO:0007669"/>
    <property type="project" value="UniProtKB-KW"/>
</dbReference>
<evidence type="ECO:0000256" key="3">
    <source>
        <dbReference type="ARBA" id="ARBA00023123"/>
    </source>
</evidence>
<feature type="region of interest" description="Disordered" evidence="7">
    <location>
        <begin position="901"/>
        <end position="977"/>
    </location>
</feature>
<evidence type="ECO:0000256" key="4">
    <source>
        <dbReference type="ARBA" id="ARBA00023175"/>
    </source>
</evidence>
<evidence type="ECO:0000259" key="9">
    <source>
        <dbReference type="PROSITE" id="PS51456"/>
    </source>
</evidence>
<dbReference type="GO" id="GO:0051015">
    <property type="term" value="F:actin filament binding"/>
    <property type="evidence" value="ECO:0007669"/>
    <property type="project" value="TreeGrafter"/>
</dbReference>
<feature type="compositionally biased region" description="Low complexity" evidence="7">
    <location>
        <begin position="997"/>
        <end position="1018"/>
    </location>
</feature>
<feature type="transmembrane region" description="Helical" evidence="8">
    <location>
        <begin position="1125"/>
        <end position="1147"/>
    </location>
</feature>
<keyword evidence="8" id="KW-1133">Transmembrane helix</keyword>
<dbReference type="GO" id="GO:0016787">
    <property type="term" value="F:hydrolase activity"/>
    <property type="evidence" value="ECO:0007669"/>
    <property type="project" value="UniProtKB-KW"/>
</dbReference>
<dbReference type="EMBL" id="JAFCMP010000006">
    <property type="protein sequence ID" value="KAG5192436.1"/>
    <property type="molecule type" value="Genomic_DNA"/>
</dbReference>
<dbReference type="InterPro" id="IPR036961">
    <property type="entry name" value="Kinesin_motor_dom_sf"/>
</dbReference>
<evidence type="ECO:0000256" key="6">
    <source>
        <dbReference type="PROSITE-ProRule" id="PRU00782"/>
    </source>
</evidence>
<accession>A0A835ZGG0</accession>
<evidence type="ECO:0000256" key="2">
    <source>
        <dbReference type="ARBA" id="ARBA00022840"/>
    </source>
</evidence>
<dbReference type="Gene3D" id="3.40.850.10">
    <property type="entry name" value="Kinesin motor domain"/>
    <property type="match status" value="1"/>
</dbReference>
<keyword evidence="11" id="KW-1185">Reference proteome</keyword>
<evidence type="ECO:0000313" key="10">
    <source>
        <dbReference type="EMBL" id="KAG5192436.1"/>
    </source>
</evidence>
<gene>
    <name evidence="10" type="ORF">JKP88DRAFT_293449</name>
</gene>
<feature type="compositionally biased region" description="Low complexity" evidence="7">
    <location>
        <begin position="932"/>
        <end position="951"/>
    </location>
</feature>
<dbReference type="PANTHER" id="PTHR13140">
    <property type="entry name" value="MYOSIN"/>
    <property type="match status" value="1"/>
</dbReference>
<dbReference type="GO" id="GO:0016020">
    <property type="term" value="C:membrane"/>
    <property type="evidence" value="ECO:0007669"/>
    <property type="project" value="TreeGrafter"/>
</dbReference>
<keyword evidence="8" id="KW-0472">Membrane</keyword>
<evidence type="ECO:0000256" key="8">
    <source>
        <dbReference type="SAM" id="Phobius"/>
    </source>
</evidence>
<comment type="similarity">
    <text evidence="6">Belongs to the TRAFAC class myosin-kinesin ATPase superfamily. Myosin family.</text>
</comment>
<evidence type="ECO:0000256" key="5">
    <source>
        <dbReference type="ARBA" id="ARBA00023203"/>
    </source>
</evidence>
<dbReference type="Gene3D" id="1.20.120.720">
    <property type="entry name" value="Myosin VI head, motor domain, U50 subdomain"/>
    <property type="match status" value="1"/>
</dbReference>
<dbReference type="GO" id="GO:0005524">
    <property type="term" value="F:ATP binding"/>
    <property type="evidence" value="ECO:0007669"/>
    <property type="project" value="UniProtKB-UniRule"/>
</dbReference>
<comment type="caution">
    <text evidence="10">The sequence shown here is derived from an EMBL/GenBank/DDBJ whole genome shotgun (WGS) entry which is preliminary data.</text>
</comment>
<dbReference type="SUPFAM" id="SSF52540">
    <property type="entry name" value="P-loop containing nucleoside triphosphate hydrolases"/>
    <property type="match status" value="1"/>
</dbReference>
<feature type="region of interest" description="Disordered" evidence="7">
    <location>
        <begin position="636"/>
        <end position="670"/>
    </location>
</feature>
<keyword evidence="3 6" id="KW-0518">Myosin</keyword>
<dbReference type="CDD" id="cd00124">
    <property type="entry name" value="MYSc"/>
    <property type="match status" value="1"/>
</dbReference>
<keyword evidence="4 6" id="KW-0505">Motor protein</keyword>
<feature type="region of interest" description="Actin-binding" evidence="6">
    <location>
        <begin position="682"/>
        <end position="704"/>
    </location>
</feature>